<dbReference type="GO" id="GO:0006261">
    <property type="term" value="P:DNA-templated DNA replication"/>
    <property type="evidence" value="ECO:0007669"/>
    <property type="project" value="UniProtKB-UniRule"/>
</dbReference>
<evidence type="ECO:0000256" key="15">
    <source>
        <dbReference type="ARBA" id="ARBA00049244"/>
    </source>
</evidence>
<dbReference type="SUPFAM" id="SSF56672">
    <property type="entry name" value="DNA/RNA polymerases"/>
    <property type="match status" value="1"/>
</dbReference>
<dbReference type="HAMAP" id="MF_01113">
    <property type="entry name" value="DNApol_IV"/>
    <property type="match status" value="1"/>
</dbReference>
<dbReference type="RefSeq" id="WP_317163615.1">
    <property type="nucleotide sequence ID" value="NZ_WQLA01000003.1"/>
</dbReference>
<comment type="caution">
    <text evidence="18">The sequence shown here is derived from an EMBL/GenBank/DDBJ whole genome shotgun (WGS) entry which is preliminary data.</text>
</comment>
<dbReference type="NCBIfam" id="NF002677">
    <property type="entry name" value="PRK02406.1"/>
    <property type="match status" value="1"/>
</dbReference>
<protein>
    <recommendedName>
        <fullName evidence="16">DNA polymerase IV</fullName>
        <shortName evidence="16">Pol IV</shortName>
        <ecNumber evidence="16">2.7.7.7</ecNumber>
    </recommendedName>
</protein>
<dbReference type="GO" id="GO:0042276">
    <property type="term" value="P:error-prone translesion synthesis"/>
    <property type="evidence" value="ECO:0007669"/>
    <property type="project" value="TreeGrafter"/>
</dbReference>
<dbReference type="GO" id="GO:0006281">
    <property type="term" value="P:DNA repair"/>
    <property type="evidence" value="ECO:0007669"/>
    <property type="project" value="UniProtKB-UniRule"/>
</dbReference>
<keyword evidence="12 16" id="KW-0239">DNA-directed DNA polymerase</keyword>
<dbReference type="Gene3D" id="3.30.70.270">
    <property type="match status" value="1"/>
</dbReference>
<dbReference type="Gene3D" id="1.10.150.20">
    <property type="entry name" value="5' to 3' exonuclease, C-terminal subdomain"/>
    <property type="match status" value="1"/>
</dbReference>
<organism evidence="18 19">
    <name type="scientific">Mucilaginibacter aquatilis</name>
    <dbReference type="NCBI Taxonomy" id="1517760"/>
    <lineage>
        <taxon>Bacteria</taxon>
        <taxon>Pseudomonadati</taxon>
        <taxon>Bacteroidota</taxon>
        <taxon>Sphingobacteriia</taxon>
        <taxon>Sphingobacteriales</taxon>
        <taxon>Sphingobacteriaceae</taxon>
        <taxon>Mucilaginibacter</taxon>
    </lineage>
</organism>
<comment type="function">
    <text evidence="16">Poorly processive, error-prone DNA polymerase involved in untargeted mutagenesis. Copies undamaged DNA at stalled replication forks, which arise in vivo from mismatched or misaligned primer ends. These misaligned primers can be extended by PolIV. Exhibits no 3'-5' exonuclease (proofreading) activity. May be involved in translesional synthesis, in conjunction with the beta clamp from PolIII.</text>
</comment>
<keyword evidence="19" id="KW-1185">Reference proteome</keyword>
<keyword evidence="8 16" id="KW-0235">DNA replication</keyword>
<dbReference type="PANTHER" id="PTHR11076:SF33">
    <property type="entry name" value="DNA POLYMERASE KAPPA"/>
    <property type="match status" value="1"/>
</dbReference>
<comment type="catalytic activity">
    <reaction evidence="15 16">
        <text>DNA(n) + a 2'-deoxyribonucleoside 5'-triphosphate = DNA(n+1) + diphosphate</text>
        <dbReference type="Rhea" id="RHEA:22508"/>
        <dbReference type="Rhea" id="RHEA-COMP:17339"/>
        <dbReference type="Rhea" id="RHEA-COMP:17340"/>
        <dbReference type="ChEBI" id="CHEBI:33019"/>
        <dbReference type="ChEBI" id="CHEBI:61560"/>
        <dbReference type="ChEBI" id="CHEBI:173112"/>
        <dbReference type="EC" id="2.7.7.7"/>
    </reaction>
</comment>
<dbReference type="PANTHER" id="PTHR11076">
    <property type="entry name" value="DNA REPAIR POLYMERASE UMUC / TRANSFERASE FAMILY MEMBER"/>
    <property type="match status" value="1"/>
</dbReference>
<dbReference type="Gene3D" id="3.30.1490.100">
    <property type="entry name" value="DNA polymerase, Y-family, little finger domain"/>
    <property type="match status" value="1"/>
</dbReference>
<evidence type="ECO:0000313" key="18">
    <source>
        <dbReference type="EMBL" id="MVN91216.1"/>
    </source>
</evidence>
<evidence type="ECO:0000256" key="13">
    <source>
        <dbReference type="ARBA" id="ARBA00023125"/>
    </source>
</evidence>
<dbReference type="InterPro" id="IPR001126">
    <property type="entry name" value="UmuC"/>
</dbReference>
<dbReference type="PROSITE" id="PS50173">
    <property type="entry name" value="UMUC"/>
    <property type="match status" value="1"/>
</dbReference>
<evidence type="ECO:0000256" key="3">
    <source>
        <dbReference type="ARBA" id="ARBA00011245"/>
    </source>
</evidence>
<keyword evidence="14 16" id="KW-0234">DNA repair</keyword>
<evidence type="ECO:0000256" key="16">
    <source>
        <dbReference type="HAMAP-Rule" id="MF_01113"/>
    </source>
</evidence>
<dbReference type="Proteomes" id="UP000434850">
    <property type="component" value="Unassembled WGS sequence"/>
</dbReference>
<feature type="domain" description="UmuC" evidence="17">
    <location>
        <begin position="7"/>
        <end position="186"/>
    </location>
</feature>
<keyword evidence="13 16" id="KW-0238">DNA-binding</keyword>
<feature type="binding site" evidence="16">
    <location>
        <position position="11"/>
    </location>
    <ligand>
        <name>Mg(2+)</name>
        <dbReference type="ChEBI" id="CHEBI:18420"/>
    </ligand>
</feature>
<comment type="similarity">
    <text evidence="2 16">Belongs to the DNA polymerase type-Y family.</text>
</comment>
<dbReference type="AlphaFoldDB" id="A0A6I4ICB6"/>
<dbReference type="GO" id="GO:0005829">
    <property type="term" value="C:cytosol"/>
    <property type="evidence" value="ECO:0007669"/>
    <property type="project" value="TreeGrafter"/>
</dbReference>
<dbReference type="SUPFAM" id="SSF100879">
    <property type="entry name" value="Lesion bypass DNA polymerase (Y-family), little finger domain"/>
    <property type="match status" value="1"/>
</dbReference>
<evidence type="ECO:0000256" key="9">
    <source>
        <dbReference type="ARBA" id="ARBA00022723"/>
    </source>
</evidence>
<evidence type="ECO:0000256" key="7">
    <source>
        <dbReference type="ARBA" id="ARBA00022695"/>
    </source>
</evidence>
<comment type="subunit">
    <text evidence="3 16">Monomer.</text>
</comment>
<dbReference type="CDD" id="cd03586">
    <property type="entry name" value="PolY_Pol_IV_kappa"/>
    <property type="match status" value="1"/>
</dbReference>
<evidence type="ECO:0000256" key="4">
    <source>
        <dbReference type="ARBA" id="ARBA00022457"/>
    </source>
</evidence>
<dbReference type="EMBL" id="WQLA01000003">
    <property type="protein sequence ID" value="MVN91216.1"/>
    <property type="molecule type" value="Genomic_DNA"/>
</dbReference>
<dbReference type="InterPro" id="IPR017961">
    <property type="entry name" value="DNA_pol_Y-fam_little_finger"/>
</dbReference>
<comment type="cofactor">
    <cofactor evidence="16">
        <name>Mg(2+)</name>
        <dbReference type="ChEBI" id="CHEBI:18420"/>
    </cofactor>
    <text evidence="16">Binds 2 magnesium ions per subunit.</text>
</comment>
<dbReference type="FunFam" id="3.40.1170.60:FF:000001">
    <property type="entry name" value="DNA polymerase IV"/>
    <property type="match status" value="1"/>
</dbReference>
<gene>
    <name evidence="16 18" type="primary">dinB</name>
    <name evidence="18" type="ORF">GO816_08795</name>
</gene>
<comment type="subcellular location">
    <subcellularLocation>
        <location evidence="1 16">Cytoplasm</location>
    </subcellularLocation>
</comment>
<dbReference type="Gene3D" id="3.40.1170.60">
    <property type="match status" value="1"/>
</dbReference>
<keyword evidence="4 16" id="KW-0515">Mutator protein</keyword>
<dbReference type="GO" id="GO:0000287">
    <property type="term" value="F:magnesium ion binding"/>
    <property type="evidence" value="ECO:0007669"/>
    <property type="project" value="UniProtKB-UniRule"/>
</dbReference>
<evidence type="ECO:0000256" key="14">
    <source>
        <dbReference type="ARBA" id="ARBA00023204"/>
    </source>
</evidence>
<dbReference type="GO" id="GO:0009432">
    <property type="term" value="P:SOS response"/>
    <property type="evidence" value="ECO:0007669"/>
    <property type="project" value="TreeGrafter"/>
</dbReference>
<keyword evidence="7 16" id="KW-0548">Nucleotidyltransferase</keyword>
<keyword evidence="9 16" id="KW-0479">Metal-binding</keyword>
<dbReference type="EC" id="2.7.7.7" evidence="16"/>
<reference evidence="18 19" key="1">
    <citation type="submission" date="2019-12" db="EMBL/GenBank/DDBJ databases">
        <title>Mucilaginibacter sp. HME9299 genome sequencing and assembly.</title>
        <authorList>
            <person name="Kang H."/>
            <person name="Kim H."/>
            <person name="Joh K."/>
        </authorList>
    </citation>
    <scope>NUCLEOTIDE SEQUENCE [LARGE SCALE GENOMIC DNA]</scope>
    <source>
        <strain evidence="18 19">HME9299</strain>
    </source>
</reference>
<feature type="active site" evidence="16">
    <location>
        <position position="106"/>
    </location>
</feature>
<evidence type="ECO:0000256" key="6">
    <source>
        <dbReference type="ARBA" id="ARBA00022679"/>
    </source>
</evidence>
<dbReference type="Pfam" id="PF00817">
    <property type="entry name" value="IMS"/>
    <property type="match status" value="1"/>
</dbReference>
<dbReference type="InterPro" id="IPR022880">
    <property type="entry name" value="DNApol_IV"/>
</dbReference>
<sequence>MENLRHIVHIDLDSFFVSVERRLNPALIGKPVIIGGSKDRGVVTSCSYEARQFGIHSGMPSSKAYRLCPHAIFLKGSHGRYSEASREVTKIIHDSVPLYQKTSVDEFYIDLTGMDRFYDPYQLATDLRQRVINDTGLPISFGMASCKTVAKMATNQAKPNGQLRVPHGGEVDFMAPLNISKIPMLGKKTCEKLYTYGIEKIGDLQKTNVRFLESLFGKAGKYIWDKAHGIDDSEIIPYSDRKSISTEHTFHEDTANRHQLETILVSMTEELAFKLRSENKLASCLAIKIRYANFETHTLQEKIALTSAEHVLIPGIKNLLKRAWNQHRPIRLIGVKLSQLCSGSYQINLFEDNEEQIKLYKAMDSINFKFGNKTVCRAAGMEITQRNFNPFHPTV</sequence>
<keyword evidence="10 16" id="KW-0227">DNA damage</keyword>
<feature type="site" description="Substrate discrimination" evidence="16">
    <location>
        <position position="16"/>
    </location>
</feature>
<accession>A0A6I4ICB6</accession>
<evidence type="ECO:0000256" key="8">
    <source>
        <dbReference type="ARBA" id="ARBA00022705"/>
    </source>
</evidence>
<evidence type="ECO:0000256" key="5">
    <source>
        <dbReference type="ARBA" id="ARBA00022490"/>
    </source>
</evidence>
<evidence type="ECO:0000256" key="12">
    <source>
        <dbReference type="ARBA" id="ARBA00022932"/>
    </source>
</evidence>
<keyword evidence="5 16" id="KW-0963">Cytoplasm</keyword>
<dbReference type="InterPro" id="IPR050116">
    <property type="entry name" value="DNA_polymerase-Y"/>
</dbReference>
<evidence type="ECO:0000256" key="11">
    <source>
        <dbReference type="ARBA" id="ARBA00022842"/>
    </source>
</evidence>
<proteinExistence type="inferred from homology"/>
<evidence type="ECO:0000256" key="2">
    <source>
        <dbReference type="ARBA" id="ARBA00010945"/>
    </source>
</evidence>
<evidence type="ECO:0000256" key="1">
    <source>
        <dbReference type="ARBA" id="ARBA00004496"/>
    </source>
</evidence>
<dbReference type="FunFam" id="3.30.1490.100:FF:000004">
    <property type="entry name" value="DNA polymerase IV"/>
    <property type="match status" value="1"/>
</dbReference>
<dbReference type="InterPro" id="IPR036775">
    <property type="entry name" value="DNA_pol_Y-fam_lit_finger_sf"/>
</dbReference>
<evidence type="ECO:0000256" key="10">
    <source>
        <dbReference type="ARBA" id="ARBA00022763"/>
    </source>
</evidence>
<evidence type="ECO:0000313" key="19">
    <source>
        <dbReference type="Proteomes" id="UP000434850"/>
    </source>
</evidence>
<name>A0A6I4ICB6_9SPHI</name>
<keyword evidence="6 16" id="KW-0808">Transferase</keyword>
<dbReference type="InterPro" id="IPR043128">
    <property type="entry name" value="Rev_trsase/Diguanyl_cyclase"/>
</dbReference>
<evidence type="ECO:0000259" key="17">
    <source>
        <dbReference type="PROSITE" id="PS50173"/>
    </source>
</evidence>
<dbReference type="Pfam" id="PF11799">
    <property type="entry name" value="IMS_C"/>
    <property type="match status" value="1"/>
</dbReference>
<dbReference type="InterPro" id="IPR043502">
    <property type="entry name" value="DNA/RNA_pol_sf"/>
</dbReference>
<feature type="binding site" evidence="16">
    <location>
        <position position="105"/>
    </location>
    <ligand>
        <name>Mg(2+)</name>
        <dbReference type="ChEBI" id="CHEBI:18420"/>
    </ligand>
</feature>
<keyword evidence="11 16" id="KW-0460">Magnesium</keyword>
<dbReference type="GO" id="GO:0003887">
    <property type="term" value="F:DNA-directed DNA polymerase activity"/>
    <property type="evidence" value="ECO:0007669"/>
    <property type="project" value="UniProtKB-UniRule"/>
</dbReference>
<dbReference type="GO" id="GO:0003684">
    <property type="term" value="F:damaged DNA binding"/>
    <property type="evidence" value="ECO:0007669"/>
    <property type="project" value="InterPro"/>
</dbReference>